<proteinExistence type="predicted"/>
<dbReference type="RefSeq" id="WP_252579554.1">
    <property type="nucleotide sequence ID" value="NZ_CP071527.1"/>
</dbReference>
<keyword evidence="2" id="KW-1185">Reference proteome</keyword>
<gene>
    <name evidence="1" type="ORF">J2N86_11215</name>
</gene>
<evidence type="ECO:0000313" key="2">
    <source>
        <dbReference type="Proteomes" id="UP001057474"/>
    </source>
</evidence>
<sequence length="243" mass="27603">MSNFFIYYGVNTNNQLLISCYHDNFAARVAFKILTKKQNISETKKIGNLPTNENEIKDTILNELTMIQSSIVALYPQITEVHYSGDVNLGFGGQKHYPAFLMDGSLQKLFKGHPNFAKVPLSVCLESYNDDIAHRAAKIHSTHYAKTHNETYADCIVIIKSKLSNQPLYNSSNGWLSTQPSPPTSPKVRKNLETLTSVTHLLRQRSPYSPTMNRHAFYPHKKIDEVEENNEVIRAYSPGQTRK</sequence>
<evidence type="ECO:0008006" key="3">
    <source>
        <dbReference type="Google" id="ProtNLM"/>
    </source>
</evidence>
<name>A0ABY4Y7W2_9GAMM</name>
<dbReference type="EMBL" id="CP071527">
    <property type="protein sequence ID" value="USQ13252.1"/>
    <property type="molecule type" value="Genomic_DNA"/>
</dbReference>
<accession>A0ABY4Y7W2</accession>
<organism evidence="1 2">
    <name type="scientific">Legionella lytica</name>
    <dbReference type="NCBI Taxonomy" id="96232"/>
    <lineage>
        <taxon>Bacteria</taxon>
        <taxon>Pseudomonadati</taxon>
        <taxon>Pseudomonadota</taxon>
        <taxon>Gammaproteobacteria</taxon>
        <taxon>Legionellales</taxon>
        <taxon>Legionellaceae</taxon>
        <taxon>Legionella</taxon>
    </lineage>
</organism>
<reference evidence="1" key="1">
    <citation type="submission" date="2021-03" db="EMBL/GenBank/DDBJ databases">
        <title>Legionella lytica PCM 2298.</title>
        <authorList>
            <person name="Koper P."/>
        </authorList>
    </citation>
    <scope>NUCLEOTIDE SEQUENCE</scope>
    <source>
        <strain evidence="1">PCM 2298</strain>
    </source>
</reference>
<protein>
    <recommendedName>
        <fullName evidence="3">Dot/Icm T4SS effector</fullName>
    </recommendedName>
</protein>
<evidence type="ECO:0000313" key="1">
    <source>
        <dbReference type="EMBL" id="USQ13252.1"/>
    </source>
</evidence>
<dbReference type="Proteomes" id="UP001057474">
    <property type="component" value="Chromosome"/>
</dbReference>